<accession>A0A0U5FNV0</accession>
<name>A0A0U5FNV0_ASPCI</name>
<protein>
    <recommendedName>
        <fullName evidence="6">Beta-lactamase-related domain-containing protein</fullName>
    </recommendedName>
</protein>
<dbReference type="InterPro" id="IPR001466">
    <property type="entry name" value="Beta-lactam-related"/>
</dbReference>
<dbReference type="Pfam" id="PF11954">
    <property type="entry name" value="DUF3471"/>
    <property type="match status" value="1"/>
</dbReference>
<sequence>MENRFVPYSDGPSEQDRTAIAPTIEAIRKVFQVHSFSIGVVYHGETVYTKGFGYANQENSRVPDKDTIYTLASCTKGFTGTAIGLLAYQGKINLDEKVTHYLPSFHTKNSPAVSQQMTVKDLLSHCSGLSPLPYEVIGKNGSVFARREDVIQICNNHPHESDFCSEWKYNNWMTFGQLVQHEVFDPLGMTRTATKNPKTDDNYARPYLAFSDGSSDPVQLPGLSDGWAFDASGSLRSSVSDMLTWAKALMNARRTSFDDHKEVSPPYSYPFSWLSACLKSRQPRPPHPLVTRPRPKGRQTPHFPLATDPNQAYALSLFTFQLPTTEMNLVTNTDVITTPYRIGAASPPLTVVGHTGELGGFLSAYWTLSEEDSAVVVLCNSFQLNGDPTNIVAQLLIQTLFNLQPQVDFLSVAPEIVTNAKARWHTLVHEWTAHRIQGTVPSEAQSYAGTYTNTGLAMSLEVVAEGSSKLRLCINDNEEQTFELYHYHRDTWTFLPASRDEAIRQGYSPYLYSRQAFLIEFTDVADNHFQSIRWKLDFDQRIEKQVFDFSAK</sequence>
<dbReference type="InterPro" id="IPR012338">
    <property type="entry name" value="Beta-lactam/transpept-like"/>
</dbReference>
<evidence type="ECO:0000313" key="5">
    <source>
        <dbReference type="Proteomes" id="UP000054771"/>
    </source>
</evidence>
<evidence type="ECO:0000313" key="4">
    <source>
        <dbReference type="EMBL" id="CEL00838.1"/>
    </source>
</evidence>
<comment type="similarity">
    <text evidence="1">Belongs to the peptidase S12 family.</text>
</comment>
<dbReference type="Proteomes" id="UP000054771">
    <property type="component" value="Unassembled WGS sequence"/>
</dbReference>
<dbReference type="PANTHER" id="PTHR46825:SF14">
    <property type="entry name" value="BETA-LACTAMASE-RELATED DOMAIN-CONTAINING PROTEIN"/>
    <property type="match status" value="1"/>
</dbReference>
<evidence type="ECO:0000259" key="2">
    <source>
        <dbReference type="Pfam" id="PF00144"/>
    </source>
</evidence>
<feature type="domain" description="Peptidase S12 Pab87-related C-terminal" evidence="3">
    <location>
        <begin position="441"/>
        <end position="547"/>
    </location>
</feature>
<dbReference type="OMA" id="VFEWSMS"/>
<dbReference type="Pfam" id="PF00144">
    <property type="entry name" value="Beta-lactamase"/>
    <property type="match status" value="1"/>
</dbReference>
<dbReference type="SUPFAM" id="SSF56601">
    <property type="entry name" value="beta-lactamase/transpeptidase-like"/>
    <property type="match status" value="1"/>
</dbReference>
<dbReference type="InterPro" id="IPR050491">
    <property type="entry name" value="AmpC-like"/>
</dbReference>
<reference evidence="5" key="1">
    <citation type="journal article" date="2016" name="Genome Announc.">
        <title>Draft genome sequences of fungus Aspergillus calidoustus.</title>
        <authorList>
            <person name="Horn F."/>
            <person name="Linde J."/>
            <person name="Mattern D.J."/>
            <person name="Walther G."/>
            <person name="Guthke R."/>
            <person name="Scherlach K."/>
            <person name="Martin K."/>
            <person name="Brakhage A.A."/>
            <person name="Petzke L."/>
            <person name="Valiante V."/>
        </authorList>
    </citation>
    <scope>NUCLEOTIDE SEQUENCE [LARGE SCALE GENOMIC DNA]</scope>
    <source>
        <strain evidence="5">SF006504</strain>
    </source>
</reference>
<evidence type="ECO:0000259" key="3">
    <source>
        <dbReference type="Pfam" id="PF11954"/>
    </source>
</evidence>
<evidence type="ECO:0000256" key="1">
    <source>
        <dbReference type="ARBA" id="ARBA00038215"/>
    </source>
</evidence>
<organism evidence="4 5">
    <name type="scientific">Aspergillus calidoustus</name>
    <dbReference type="NCBI Taxonomy" id="454130"/>
    <lineage>
        <taxon>Eukaryota</taxon>
        <taxon>Fungi</taxon>
        <taxon>Dikarya</taxon>
        <taxon>Ascomycota</taxon>
        <taxon>Pezizomycotina</taxon>
        <taxon>Eurotiomycetes</taxon>
        <taxon>Eurotiomycetidae</taxon>
        <taxon>Eurotiales</taxon>
        <taxon>Aspergillaceae</taxon>
        <taxon>Aspergillus</taxon>
        <taxon>Aspergillus subgen. Nidulantes</taxon>
    </lineage>
</organism>
<gene>
    <name evidence="4" type="ORF">ASPCAL00433</name>
</gene>
<dbReference type="InterPro" id="IPR021860">
    <property type="entry name" value="Peptidase_S12_Pab87-rel_C"/>
</dbReference>
<dbReference type="Gene3D" id="3.40.710.10">
    <property type="entry name" value="DD-peptidase/beta-lactamase superfamily"/>
    <property type="match status" value="1"/>
</dbReference>
<keyword evidence="5" id="KW-1185">Reference proteome</keyword>
<dbReference type="PANTHER" id="PTHR46825">
    <property type="entry name" value="D-ALANYL-D-ALANINE-CARBOXYPEPTIDASE/ENDOPEPTIDASE AMPH"/>
    <property type="match status" value="1"/>
</dbReference>
<feature type="domain" description="Beta-lactamase-related" evidence="2">
    <location>
        <begin position="33"/>
        <end position="387"/>
    </location>
</feature>
<dbReference type="OrthoDB" id="5946976at2759"/>
<proteinExistence type="inferred from homology"/>
<evidence type="ECO:0008006" key="6">
    <source>
        <dbReference type="Google" id="ProtNLM"/>
    </source>
</evidence>
<dbReference type="STRING" id="454130.A0A0U5FNV0"/>
<dbReference type="AlphaFoldDB" id="A0A0U5FNV0"/>
<dbReference type="Gene3D" id="2.40.128.600">
    <property type="match status" value="1"/>
</dbReference>
<dbReference type="EMBL" id="CDMC01000001">
    <property type="protein sequence ID" value="CEL00838.1"/>
    <property type="molecule type" value="Genomic_DNA"/>
</dbReference>